<evidence type="ECO:0000259" key="1">
    <source>
        <dbReference type="Pfam" id="PF13175"/>
    </source>
</evidence>
<protein>
    <submittedName>
        <fullName evidence="2">ATP-binding protein</fullName>
    </submittedName>
</protein>
<keyword evidence="2" id="KW-0067">ATP-binding</keyword>
<keyword evidence="2" id="KW-0547">Nucleotide-binding</keyword>
<gene>
    <name evidence="2" type="ORF">ACFOW3_25600</name>
</gene>
<keyword evidence="3" id="KW-1185">Reference proteome</keyword>
<dbReference type="SUPFAM" id="SSF52540">
    <property type="entry name" value="P-loop containing nucleoside triphosphate hydrolases"/>
    <property type="match status" value="1"/>
</dbReference>
<feature type="domain" description="Endonuclease GajA/Old nuclease/RecF-like AAA" evidence="1">
    <location>
        <begin position="1"/>
        <end position="368"/>
    </location>
</feature>
<reference evidence="3" key="1">
    <citation type="journal article" date="2019" name="Int. J. Syst. Evol. Microbiol.">
        <title>The Global Catalogue of Microorganisms (GCM) 10K type strain sequencing project: providing services to taxonomists for standard genome sequencing and annotation.</title>
        <authorList>
            <consortium name="The Broad Institute Genomics Platform"/>
            <consortium name="The Broad Institute Genome Sequencing Center for Infectious Disease"/>
            <person name="Wu L."/>
            <person name="Ma J."/>
        </authorList>
    </citation>
    <scope>NUCLEOTIDE SEQUENCE [LARGE SCALE GENOMIC DNA]</scope>
    <source>
        <strain evidence="3">CCUG 2113</strain>
    </source>
</reference>
<dbReference type="InterPro" id="IPR041685">
    <property type="entry name" value="AAA_GajA/Old/RecF-like"/>
</dbReference>
<dbReference type="Proteomes" id="UP001595693">
    <property type="component" value="Unassembled WGS sequence"/>
</dbReference>
<dbReference type="PANTHER" id="PTHR43581:SF4">
    <property type="entry name" value="ATP_GTP PHOSPHATASE"/>
    <property type="match status" value="1"/>
</dbReference>
<dbReference type="Pfam" id="PF13175">
    <property type="entry name" value="AAA_15"/>
    <property type="match status" value="1"/>
</dbReference>
<dbReference type="EMBL" id="JBHSAJ010000158">
    <property type="protein sequence ID" value="MFC3937997.1"/>
    <property type="molecule type" value="Genomic_DNA"/>
</dbReference>
<comment type="caution">
    <text evidence="2">The sequence shown here is derived from an EMBL/GenBank/DDBJ whole genome shotgun (WGS) entry which is preliminary data.</text>
</comment>
<evidence type="ECO:0000313" key="3">
    <source>
        <dbReference type="Proteomes" id="UP001595693"/>
    </source>
</evidence>
<dbReference type="Gene3D" id="3.40.50.300">
    <property type="entry name" value="P-loop containing nucleotide triphosphate hydrolases"/>
    <property type="match status" value="1"/>
</dbReference>
<proteinExistence type="predicted"/>
<dbReference type="RefSeq" id="WP_082437391.1">
    <property type="nucleotide sequence ID" value="NZ_JAMXAX010000156.1"/>
</dbReference>
<accession>A0ABV8DI45</accession>
<name>A0ABV8DI45_9BURK</name>
<dbReference type="GO" id="GO:0005524">
    <property type="term" value="F:ATP binding"/>
    <property type="evidence" value="ECO:0007669"/>
    <property type="project" value="UniProtKB-KW"/>
</dbReference>
<dbReference type="InterPro" id="IPR027417">
    <property type="entry name" value="P-loop_NTPase"/>
</dbReference>
<sequence length="503" mass="55902">MKLAHVRIRNFRCYREEFEMPIDELTCIIAKNDAGKSTVLEAVDAFFNLEKLDSEGRSIGAGNASPVDVTCIFRDVQARLIVDSDATIAPQDEYLLNEDGLLEVTRRFSGASPKCEEVFVKAIHPSADRFNDLFSLTIAQLRRRAQDLGVDLNGVNQGVKSSIRHAIWNSVPRQDLALREVQLEVKGTIWKPLQNALPLYQLFRADRPSSDQDAEAQDPLKYAIKEALVSQQAQLELIGNHVRQQVEAVTRATIDKLREMDPALAGELNPVFSSLNWAKVFSVSLTAEDQVPLNKRGSGVRRLFLINFFRAKAEQLAGDRGAPDVILAIEEPETSQHPNNQLLLLEALIELSQSPSTQVLLTTHNPLLARKIDQSQIRFIEVAPDRVRTVAPNDDAASIRLRDSLGILPNHNVCVFVGVEGPNDIEFLSRISATLARTEADIPDLRAAETSGTLVYIPMGGSTLELWTNRLQGLEVPEVHIMDRDCAPPQPAKYEVAPEKWSS</sequence>
<dbReference type="PANTHER" id="PTHR43581">
    <property type="entry name" value="ATP/GTP PHOSPHATASE"/>
    <property type="match status" value="1"/>
</dbReference>
<organism evidence="2 3">
    <name type="scientific">Acidovorax facilis</name>
    <dbReference type="NCBI Taxonomy" id="12917"/>
    <lineage>
        <taxon>Bacteria</taxon>
        <taxon>Pseudomonadati</taxon>
        <taxon>Pseudomonadota</taxon>
        <taxon>Betaproteobacteria</taxon>
        <taxon>Burkholderiales</taxon>
        <taxon>Comamonadaceae</taxon>
        <taxon>Acidovorax</taxon>
    </lineage>
</organism>
<dbReference type="InterPro" id="IPR051396">
    <property type="entry name" value="Bact_Antivir_Def_Nuclease"/>
</dbReference>
<evidence type="ECO:0000313" key="2">
    <source>
        <dbReference type="EMBL" id="MFC3937997.1"/>
    </source>
</evidence>